<dbReference type="InterPro" id="IPR001412">
    <property type="entry name" value="aa-tRNA-synth_I_CS"/>
</dbReference>
<organism evidence="2 3">
    <name type="scientific">Parathielavia hyrcaniae</name>
    <dbReference type="NCBI Taxonomy" id="113614"/>
    <lineage>
        <taxon>Eukaryota</taxon>
        <taxon>Fungi</taxon>
        <taxon>Dikarya</taxon>
        <taxon>Ascomycota</taxon>
        <taxon>Pezizomycotina</taxon>
        <taxon>Sordariomycetes</taxon>
        <taxon>Sordariomycetidae</taxon>
        <taxon>Sordariales</taxon>
        <taxon>Chaetomiaceae</taxon>
        <taxon>Parathielavia</taxon>
    </lineage>
</organism>
<name>A0AAN6Q243_9PEZI</name>
<evidence type="ECO:0000313" key="2">
    <source>
        <dbReference type="EMBL" id="KAK4101376.1"/>
    </source>
</evidence>
<dbReference type="GO" id="GO:0005524">
    <property type="term" value="F:ATP binding"/>
    <property type="evidence" value="ECO:0007669"/>
    <property type="project" value="InterPro"/>
</dbReference>
<dbReference type="Proteomes" id="UP001305647">
    <property type="component" value="Unassembled WGS sequence"/>
</dbReference>
<reference evidence="2" key="1">
    <citation type="journal article" date="2023" name="Mol. Phylogenet. Evol.">
        <title>Genome-scale phylogeny and comparative genomics of the fungal order Sordariales.</title>
        <authorList>
            <person name="Hensen N."/>
            <person name="Bonometti L."/>
            <person name="Westerberg I."/>
            <person name="Brannstrom I.O."/>
            <person name="Guillou S."/>
            <person name="Cros-Aarteil S."/>
            <person name="Calhoun S."/>
            <person name="Haridas S."/>
            <person name="Kuo A."/>
            <person name="Mondo S."/>
            <person name="Pangilinan J."/>
            <person name="Riley R."/>
            <person name="LaButti K."/>
            <person name="Andreopoulos B."/>
            <person name="Lipzen A."/>
            <person name="Chen C."/>
            <person name="Yan M."/>
            <person name="Daum C."/>
            <person name="Ng V."/>
            <person name="Clum A."/>
            <person name="Steindorff A."/>
            <person name="Ohm R.A."/>
            <person name="Martin F."/>
            <person name="Silar P."/>
            <person name="Natvig D.O."/>
            <person name="Lalanne C."/>
            <person name="Gautier V."/>
            <person name="Ament-Velasquez S.L."/>
            <person name="Kruys A."/>
            <person name="Hutchinson M.I."/>
            <person name="Powell A.J."/>
            <person name="Barry K."/>
            <person name="Miller A.N."/>
            <person name="Grigoriev I.V."/>
            <person name="Debuchy R."/>
            <person name="Gladieux P."/>
            <person name="Hiltunen Thoren M."/>
            <person name="Johannesson H."/>
        </authorList>
    </citation>
    <scope>NUCLEOTIDE SEQUENCE</scope>
    <source>
        <strain evidence="2">CBS 757.83</strain>
    </source>
</reference>
<sequence>MSSGTSARASAAQELSALLSPLAEDAPSVPGTRNILSAIESLLLSLTPDRPLFAAFHDGQVHDPLGAGAYTFRDDLIGPLVFNLVHDEVLSSADDGSNPKAQAARPYLGMPSRPIVIHAGAQPNNSPHCGTLIVFSYAFAVARAIRDRLHAMAAEAGSAAQPPPVSVEITFVDTAPVNSEDLKIDGIHYQKSYRDTSDAFAAWLGDYHEVLGLLSGWSGIPFTTPFQSNFFSNPHMPELVEYLVKNRHVLGRQLSPKHGTLALRATCPVAGCSLAEKHGRLNRYTTAASNSTTIIPPSSPGTATATTPEPTPTPTTITFSCPHHGPHTLQLTTTNSSSRPSTARLEANAPTRNLLRSMAHLVDKTTHHIRVTGADYAGTYQEALLYRPLAEWSASTSSAKSSTAGNKAAGRTPHILYAPLVVDWSGAKLSKSLYVCEGGYEGMKVLGSDGLLSWRVLKEQVGGGGGGGEEEEGLRRIWDEVVRWVEDPKKGFRCWSVEYLRRVVLEGRGWEAGTAPGAEVLEKKV</sequence>
<feature type="compositionally biased region" description="Low complexity" evidence="1">
    <location>
        <begin position="291"/>
        <end position="311"/>
    </location>
</feature>
<comment type="caution">
    <text evidence="2">The sequence shown here is derived from an EMBL/GenBank/DDBJ whole genome shotgun (WGS) entry which is preliminary data.</text>
</comment>
<dbReference type="AlphaFoldDB" id="A0AAN6Q243"/>
<accession>A0AAN6Q243</accession>
<dbReference type="EMBL" id="MU863635">
    <property type="protein sequence ID" value="KAK4101376.1"/>
    <property type="molecule type" value="Genomic_DNA"/>
</dbReference>
<reference evidence="2" key="2">
    <citation type="submission" date="2023-05" db="EMBL/GenBank/DDBJ databases">
        <authorList>
            <consortium name="Lawrence Berkeley National Laboratory"/>
            <person name="Steindorff A."/>
            <person name="Hensen N."/>
            <person name="Bonometti L."/>
            <person name="Westerberg I."/>
            <person name="Brannstrom I.O."/>
            <person name="Guillou S."/>
            <person name="Cros-Aarteil S."/>
            <person name="Calhoun S."/>
            <person name="Haridas S."/>
            <person name="Kuo A."/>
            <person name="Mondo S."/>
            <person name="Pangilinan J."/>
            <person name="Riley R."/>
            <person name="Labutti K."/>
            <person name="Andreopoulos B."/>
            <person name="Lipzen A."/>
            <person name="Chen C."/>
            <person name="Yanf M."/>
            <person name="Daum C."/>
            <person name="Ng V."/>
            <person name="Clum A."/>
            <person name="Ohm R."/>
            <person name="Martin F."/>
            <person name="Silar P."/>
            <person name="Natvig D."/>
            <person name="Lalanne C."/>
            <person name="Gautier V."/>
            <person name="Ament-Velasquez S.L."/>
            <person name="Kruys A."/>
            <person name="Hutchinson M.I."/>
            <person name="Powell A.J."/>
            <person name="Barry K."/>
            <person name="Miller A.N."/>
            <person name="Grigoriev I.V."/>
            <person name="Debuchy R."/>
            <person name="Gladieux P."/>
            <person name="Thoren M.H."/>
            <person name="Johannesson H."/>
        </authorList>
    </citation>
    <scope>NUCLEOTIDE SEQUENCE</scope>
    <source>
        <strain evidence="2">CBS 757.83</strain>
    </source>
</reference>
<dbReference type="GO" id="GO:0006418">
    <property type="term" value="P:tRNA aminoacylation for protein translation"/>
    <property type="evidence" value="ECO:0007669"/>
    <property type="project" value="InterPro"/>
</dbReference>
<evidence type="ECO:0000313" key="3">
    <source>
        <dbReference type="Proteomes" id="UP001305647"/>
    </source>
</evidence>
<protein>
    <submittedName>
        <fullName evidence="2">Uncharacterized protein</fullName>
    </submittedName>
</protein>
<dbReference type="SUPFAM" id="SSF52374">
    <property type="entry name" value="Nucleotidylyl transferase"/>
    <property type="match status" value="1"/>
</dbReference>
<dbReference type="GO" id="GO:0004812">
    <property type="term" value="F:aminoacyl-tRNA ligase activity"/>
    <property type="evidence" value="ECO:0007669"/>
    <property type="project" value="InterPro"/>
</dbReference>
<gene>
    <name evidence="2" type="ORF">N658DRAFT_515904</name>
</gene>
<feature type="region of interest" description="Disordered" evidence="1">
    <location>
        <begin position="289"/>
        <end position="311"/>
    </location>
</feature>
<keyword evidence="3" id="KW-1185">Reference proteome</keyword>
<dbReference type="PROSITE" id="PS00178">
    <property type="entry name" value="AA_TRNA_LIGASE_I"/>
    <property type="match status" value="1"/>
</dbReference>
<evidence type="ECO:0000256" key="1">
    <source>
        <dbReference type="SAM" id="MobiDB-lite"/>
    </source>
</evidence>
<proteinExistence type="predicted"/>